<reference evidence="5" key="1">
    <citation type="submission" date="2023-12" db="EMBL/GenBank/DDBJ databases">
        <title>Genome assembly of Anisodus tanguticus.</title>
        <authorList>
            <person name="Wang Y.-J."/>
        </authorList>
    </citation>
    <scope>NUCLEOTIDE SEQUENCE</scope>
    <source>
        <strain evidence="5">KB-2021</strain>
        <tissue evidence="5">Leaf</tissue>
    </source>
</reference>
<feature type="repeat" description="PPR" evidence="3">
    <location>
        <begin position="47"/>
        <end position="81"/>
    </location>
</feature>
<feature type="repeat" description="PPR" evidence="3">
    <location>
        <begin position="582"/>
        <end position="616"/>
    </location>
</feature>
<dbReference type="PROSITE" id="PS51375">
    <property type="entry name" value="PPR"/>
    <property type="match status" value="7"/>
</dbReference>
<evidence type="ECO:0000313" key="5">
    <source>
        <dbReference type="EMBL" id="KAK4367128.1"/>
    </source>
</evidence>
<evidence type="ECO:0000259" key="4">
    <source>
        <dbReference type="Pfam" id="PF14432"/>
    </source>
</evidence>
<proteinExistence type="inferred from homology"/>
<dbReference type="SUPFAM" id="SSF48452">
    <property type="entry name" value="TPR-like"/>
    <property type="match status" value="1"/>
</dbReference>
<feature type="repeat" description="PPR" evidence="3">
    <location>
        <begin position="482"/>
        <end position="516"/>
    </location>
</feature>
<dbReference type="GO" id="GO:0008270">
    <property type="term" value="F:zinc ion binding"/>
    <property type="evidence" value="ECO:0007669"/>
    <property type="project" value="InterPro"/>
</dbReference>
<dbReference type="Pfam" id="PF14432">
    <property type="entry name" value="DYW_deaminase"/>
    <property type="match status" value="1"/>
</dbReference>
<dbReference type="InterPro" id="IPR046960">
    <property type="entry name" value="PPR_At4g14850-like_plant"/>
</dbReference>
<evidence type="ECO:0000256" key="1">
    <source>
        <dbReference type="ARBA" id="ARBA00006643"/>
    </source>
</evidence>
<dbReference type="PANTHER" id="PTHR47926">
    <property type="entry name" value="PENTATRICOPEPTIDE REPEAT-CONTAINING PROTEIN"/>
    <property type="match status" value="1"/>
</dbReference>
<keyword evidence="6" id="KW-1185">Reference proteome</keyword>
<dbReference type="Pfam" id="PF01535">
    <property type="entry name" value="PPR"/>
    <property type="match status" value="11"/>
</dbReference>
<keyword evidence="2" id="KW-0677">Repeat</keyword>
<dbReference type="InterPro" id="IPR002885">
    <property type="entry name" value="PPR_rpt"/>
</dbReference>
<dbReference type="InterPro" id="IPR011990">
    <property type="entry name" value="TPR-like_helical_dom_sf"/>
</dbReference>
<organism evidence="5 6">
    <name type="scientific">Anisodus tanguticus</name>
    <dbReference type="NCBI Taxonomy" id="243964"/>
    <lineage>
        <taxon>Eukaryota</taxon>
        <taxon>Viridiplantae</taxon>
        <taxon>Streptophyta</taxon>
        <taxon>Embryophyta</taxon>
        <taxon>Tracheophyta</taxon>
        <taxon>Spermatophyta</taxon>
        <taxon>Magnoliopsida</taxon>
        <taxon>eudicotyledons</taxon>
        <taxon>Gunneridae</taxon>
        <taxon>Pentapetalae</taxon>
        <taxon>asterids</taxon>
        <taxon>lamiids</taxon>
        <taxon>Solanales</taxon>
        <taxon>Solanaceae</taxon>
        <taxon>Solanoideae</taxon>
        <taxon>Hyoscyameae</taxon>
        <taxon>Anisodus</taxon>
    </lineage>
</organism>
<dbReference type="FunFam" id="1.25.40.10:FF:002130">
    <property type="entry name" value="Pentatricopeptide repeat-containing protein mitochondrial"/>
    <property type="match status" value="1"/>
</dbReference>
<dbReference type="InterPro" id="IPR032867">
    <property type="entry name" value="DYW_dom"/>
</dbReference>
<dbReference type="InterPro" id="IPR046848">
    <property type="entry name" value="E_motif"/>
</dbReference>
<feature type="domain" description="DYW" evidence="4">
    <location>
        <begin position="797"/>
        <end position="889"/>
    </location>
</feature>
<dbReference type="EMBL" id="JAVYJV010000007">
    <property type="protein sequence ID" value="KAK4367128.1"/>
    <property type="molecule type" value="Genomic_DNA"/>
</dbReference>
<accession>A0AAE1SCZ0</accession>
<dbReference type="Pfam" id="PF13041">
    <property type="entry name" value="PPR_2"/>
    <property type="match status" value="3"/>
</dbReference>
<comment type="caution">
    <text evidence="5">The sequence shown here is derived from an EMBL/GenBank/DDBJ whole genome shotgun (WGS) entry which is preliminary data.</text>
</comment>
<dbReference type="GO" id="GO:0003723">
    <property type="term" value="F:RNA binding"/>
    <property type="evidence" value="ECO:0007669"/>
    <property type="project" value="InterPro"/>
</dbReference>
<dbReference type="FunFam" id="1.25.40.10:FF:000090">
    <property type="entry name" value="Pentatricopeptide repeat-containing protein, chloroplastic"/>
    <property type="match status" value="1"/>
</dbReference>
<name>A0AAE1SCZ0_9SOLA</name>
<gene>
    <name evidence="5" type="ORF">RND71_015008</name>
</gene>
<dbReference type="PANTHER" id="PTHR47926:SF533">
    <property type="entry name" value="DYW DOMAIN-CONTAINING PROTEIN"/>
    <property type="match status" value="1"/>
</dbReference>
<feature type="repeat" description="PPR" evidence="3">
    <location>
        <begin position="273"/>
        <end position="307"/>
    </location>
</feature>
<feature type="repeat" description="PPR" evidence="3">
    <location>
        <begin position="171"/>
        <end position="206"/>
    </location>
</feature>
<comment type="similarity">
    <text evidence="1">Belongs to the PPR family. PCMP-H subfamily.</text>
</comment>
<dbReference type="Pfam" id="PF20431">
    <property type="entry name" value="E_motif"/>
    <property type="match status" value="1"/>
</dbReference>
<dbReference type="GO" id="GO:0009451">
    <property type="term" value="P:RNA modification"/>
    <property type="evidence" value="ECO:0007669"/>
    <property type="project" value="InterPro"/>
</dbReference>
<feature type="repeat" description="PPR" evidence="3">
    <location>
        <begin position="335"/>
        <end position="369"/>
    </location>
</feature>
<feature type="repeat" description="PPR" evidence="3">
    <location>
        <begin position="109"/>
        <end position="143"/>
    </location>
</feature>
<dbReference type="Proteomes" id="UP001291623">
    <property type="component" value="Unassembled WGS sequence"/>
</dbReference>
<dbReference type="NCBIfam" id="TIGR00756">
    <property type="entry name" value="PPR"/>
    <property type="match status" value="10"/>
</dbReference>
<sequence>MKRFRSLSTLTRPTNYLFQCNQQIQHLFKIGDINDARKLFDEMIQRDPVSWNSMISGYCHNGRLDDARALFDAFQGKNIRTWTSMLSGYAKAGRFCDAVDVFDAMPEKNVISYNAMLSGYLENGDFVSAWRLFDGMPERNVASWNSMISAYLKARRMREACELFDVMPDRNEVSYTIMISGYVGICEFEEAWRWFVDMHRRGGVKPDQKMFLVGISTVIGLDNLVMLANLVTLAMKMGYSENVVVGTAILNAFTRIGNLDMALKFFEDLPEKNEYSWTTMISALSQCGRLEDAVTFYRQVPEHTVETQTAMMTAFAQNGRILEARQVFNDIRNPNVLSWNALLAGYMHNGMVEEAKELFMQMPTRNIASWAAIISGLMHNGQSMESLELMAQMHRLGNIPSDSSFTSALLACADIGDIEVGRQIHSLSFKAGCQYNPYVGNGLITMYAKCKNLEGDAEAFGHSDNFRWEDAVRVFQQMPNCDVVSWTAVISAYVQGGRGEIALELFLDMFYHGIKPNERTITSLLSAIGSLGAKKLGQQLHVLTFKLGMDSRLFIGNAVIAMYFKCGSLDGIQVFDEMVERDIVTWNALLTGCAQNGLGKEAISYVEKLIAEGFVPNQITFLELLCACGHAGLVDEGLAYFNSMRQHYGIVPVINHYTAMVDLLGRGGRLLEAESLIKDMPMQPDTVIWEALLAACRNHHNTDLGQRVAERLFHMGTKESGAYILLSNIYASQGMWDKVCEVRETMLDREVNKEPGFSCIQIKNKLYSFLSGHRRYDRVDEIYSVLKEFYSSFQAEGYIPETKFVLRDVEEEQKQNELLYHSEKIAVVFGILNTPNGSPLEIMKNLRICGDCHTFMKFLSKATHRKIIIRDGNRFHHFSDGSCSCGDYW</sequence>
<evidence type="ECO:0000256" key="2">
    <source>
        <dbReference type="ARBA" id="ARBA00022737"/>
    </source>
</evidence>
<evidence type="ECO:0000313" key="6">
    <source>
        <dbReference type="Proteomes" id="UP001291623"/>
    </source>
</evidence>
<protein>
    <recommendedName>
        <fullName evidence="4">DYW domain-containing protein</fullName>
    </recommendedName>
</protein>
<dbReference type="Gene3D" id="1.25.40.10">
    <property type="entry name" value="Tetratricopeptide repeat domain"/>
    <property type="match status" value="7"/>
</dbReference>
<dbReference type="AlphaFoldDB" id="A0AAE1SCZ0"/>
<evidence type="ECO:0000256" key="3">
    <source>
        <dbReference type="PROSITE-ProRule" id="PRU00708"/>
    </source>
</evidence>